<dbReference type="GO" id="GO:0006508">
    <property type="term" value="P:proteolysis"/>
    <property type="evidence" value="ECO:0007669"/>
    <property type="project" value="InterPro"/>
</dbReference>
<evidence type="ECO:0000313" key="4">
    <source>
        <dbReference type="Proteomes" id="UP000267900"/>
    </source>
</evidence>
<dbReference type="InterPro" id="IPR029045">
    <property type="entry name" value="ClpP/crotonase-like_dom_sf"/>
</dbReference>
<keyword evidence="4" id="KW-1185">Reference proteome</keyword>
<evidence type="ECO:0000259" key="2">
    <source>
        <dbReference type="SMART" id="SM00245"/>
    </source>
</evidence>
<dbReference type="GO" id="GO:0008236">
    <property type="term" value="F:serine-type peptidase activity"/>
    <property type="evidence" value="ECO:0007669"/>
    <property type="project" value="InterPro"/>
</dbReference>
<feature type="chain" id="PRO_5019507874" evidence="1">
    <location>
        <begin position="34"/>
        <end position="464"/>
    </location>
</feature>
<dbReference type="EMBL" id="CP034587">
    <property type="protein sequence ID" value="AZQ70975.1"/>
    <property type="molecule type" value="Genomic_DNA"/>
</dbReference>
<dbReference type="InterPro" id="IPR028204">
    <property type="entry name" value="Tricorn_C1"/>
</dbReference>
<dbReference type="Proteomes" id="UP000267900">
    <property type="component" value="Chromosome"/>
</dbReference>
<name>A0A3S9PF28_STRLT</name>
<sequence>MITTERRRRATAFLLTSAAALTTVTVSVTPASATGSLDGVWRMDGYGTVVSVEDGGRRMREYETAGTGCLPGEVTELTAGTATLEPAGPGRARLGYAGSAGHRTLRRVAALPAACADPSPAKNPRAVFDTFWQTYKENYPFFAMKGIDWQATRNHYRPQITNRTTDDELFTILTKMIEPLHDGHTYVTRGDCGAKPDNCFGGHRADTPFPSAELIKKIDASITAQVGAVHQWGQGHGKGKIAFADLPDGTGYLRLTGFVNYTDDHTFEADAAELDRALDAVFTDRRVRSLRGLVLDLRFNGGGSDRLGLRVAERLTDRPYTAYLKQARDDAEDPARFTPAEPVRVLPHHGPVYTGPVALLTGRLTISAGETTTQALMGRAPGVVRIGQNTNGSFSDVLERRLPNDWRFGLPNEVFRDAGTGRAYDGEGIAPHVRVPVFTDAEFAAGRDSALAEARRRLAPAGRP</sequence>
<dbReference type="Gene3D" id="3.30.750.44">
    <property type="match status" value="1"/>
</dbReference>
<dbReference type="InterPro" id="IPR005151">
    <property type="entry name" value="Tail-specific_protease"/>
</dbReference>
<dbReference type="CDD" id="cd07563">
    <property type="entry name" value="Peptidase_S41_IRBP"/>
    <property type="match status" value="1"/>
</dbReference>
<keyword evidence="1" id="KW-0732">Signal</keyword>
<reference evidence="3 4" key="1">
    <citation type="submission" date="2018-12" db="EMBL/GenBank/DDBJ databases">
        <title>The whole draft genome of Streptomyce luteoverticillatus CGMCC 15060.</title>
        <authorList>
            <person name="Feng Z."/>
            <person name="Chen G."/>
            <person name="Zhang J."/>
            <person name="Zhu H."/>
            <person name="Yu X."/>
            <person name="Zhang W."/>
            <person name="Zhang X."/>
        </authorList>
    </citation>
    <scope>NUCLEOTIDE SEQUENCE [LARGE SCALE GENOMIC DNA]</scope>
    <source>
        <strain evidence="3 4">CGMCC 15060</strain>
    </source>
</reference>
<accession>A0A3S9PF28</accession>
<dbReference type="PANTHER" id="PTHR11261:SF3">
    <property type="entry name" value="RETINOL-BINDING PROTEIN 3"/>
    <property type="match status" value="1"/>
</dbReference>
<dbReference type="Gene3D" id="3.90.226.10">
    <property type="entry name" value="2-enoyl-CoA Hydratase, Chain A, domain 1"/>
    <property type="match status" value="1"/>
</dbReference>
<dbReference type="Pfam" id="PF14684">
    <property type="entry name" value="Tricorn_C1"/>
    <property type="match status" value="1"/>
</dbReference>
<feature type="signal peptide" evidence="1">
    <location>
        <begin position="1"/>
        <end position="33"/>
    </location>
</feature>
<dbReference type="OrthoDB" id="9758793at2"/>
<dbReference type="AlphaFoldDB" id="A0A3S9PF28"/>
<organism evidence="3 4">
    <name type="scientific">Streptomyces luteoverticillatus</name>
    <name type="common">Streptoverticillium luteoverticillatus</name>
    <dbReference type="NCBI Taxonomy" id="66425"/>
    <lineage>
        <taxon>Bacteria</taxon>
        <taxon>Bacillati</taxon>
        <taxon>Actinomycetota</taxon>
        <taxon>Actinomycetes</taxon>
        <taxon>Kitasatosporales</taxon>
        <taxon>Streptomycetaceae</taxon>
        <taxon>Streptomyces</taxon>
    </lineage>
</organism>
<dbReference type="SUPFAM" id="SSF52096">
    <property type="entry name" value="ClpP/crotonase"/>
    <property type="match status" value="1"/>
</dbReference>
<protein>
    <submittedName>
        <fullName evidence="3">Peptidase S41</fullName>
    </submittedName>
</protein>
<dbReference type="SMART" id="SM00245">
    <property type="entry name" value="TSPc"/>
    <property type="match status" value="1"/>
</dbReference>
<dbReference type="PANTHER" id="PTHR11261">
    <property type="entry name" value="INTERPHOTORECEPTOR RETINOID-BINDING PROTEIN"/>
    <property type="match status" value="1"/>
</dbReference>
<evidence type="ECO:0000256" key="1">
    <source>
        <dbReference type="SAM" id="SignalP"/>
    </source>
</evidence>
<dbReference type="Pfam" id="PF03572">
    <property type="entry name" value="Peptidase_S41"/>
    <property type="match status" value="1"/>
</dbReference>
<feature type="domain" description="Tail specific protease" evidence="2">
    <location>
        <begin position="207"/>
        <end position="436"/>
    </location>
</feature>
<evidence type="ECO:0000313" key="3">
    <source>
        <dbReference type="EMBL" id="AZQ70975.1"/>
    </source>
</evidence>
<gene>
    <name evidence="3" type="ORF">EKH77_06890</name>
</gene>
<proteinExistence type="predicted"/>
<dbReference type="RefSeq" id="WP_126913534.1">
    <property type="nucleotide sequence ID" value="NZ_CP034587.1"/>
</dbReference>